<keyword evidence="2" id="KW-1185">Reference proteome</keyword>
<proteinExistence type="predicted"/>
<protein>
    <submittedName>
        <fullName evidence="1">Uncharacterized protein</fullName>
    </submittedName>
</protein>
<comment type="caution">
    <text evidence="1">The sequence shown here is derived from an EMBL/GenBank/DDBJ whole genome shotgun (WGS) entry which is preliminary data.</text>
</comment>
<gene>
    <name evidence="1" type="ORF">NPIL_610091</name>
</gene>
<evidence type="ECO:0000313" key="2">
    <source>
        <dbReference type="Proteomes" id="UP000887013"/>
    </source>
</evidence>
<evidence type="ECO:0000313" key="1">
    <source>
        <dbReference type="EMBL" id="GFT92419.1"/>
    </source>
</evidence>
<reference evidence="1" key="1">
    <citation type="submission" date="2020-08" db="EMBL/GenBank/DDBJ databases">
        <title>Multicomponent nature underlies the extraordinary mechanical properties of spider dragline silk.</title>
        <authorList>
            <person name="Kono N."/>
            <person name="Nakamura H."/>
            <person name="Mori M."/>
            <person name="Yoshida Y."/>
            <person name="Ohtoshi R."/>
            <person name="Malay A.D."/>
            <person name="Moran D.A.P."/>
            <person name="Tomita M."/>
            <person name="Numata K."/>
            <person name="Arakawa K."/>
        </authorList>
    </citation>
    <scope>NUCLEOTIDE SEQUENCE</scope>
</reference>
<accession>A0A8X6PVW0</accession>
<dbReference type="Proteomes" id="UP000887013">
    <property type="component" value="Unassembled WGS sequence"/>
</dbReference>
<name>A0A8X6PVW0_NEPPI</name>
<feature type="non-terminal residue" evidence="1">
    <location>
        <position position="1"/>
    </location>
</feature>
<organism evidence="1 2">
    <name type="scientific">Nephila pilipes</name>
    <name type="common">Giant wood spider</name>
    <name type="synonym">Nephila maculata</name>
    <dbReference type="NCBI Taxonomy" id="299642"/>
    <lineage>
        <taxon>Eukaryota</taxon>
        <taxon>Metazoa</taxon>
        <taxon>Ecdysozoa</taxon>
        <taxon>Arthropoda</taxon>
        <taxon>Chelicerata</taxon>
        <taxon>Arachnida</taxon>
        <taxon>Araneae</taxon>
        <taxon>Araneomorphae</taxon>
        <taxon>Entelegynae</taxon>
        <taxon>Araneoidea</taxon>
        <taxon>Nephilidae</taxon>
        <taxon>Nephila</taxon>
    </lineage>
</organism>
<dbReference type="EMBL" id="BMAW01074490">
    <property type="protein sequence ID" value="GFT92419.1"/>
    <property type="molecule type" value="Genomic_DNA"/>
</dbReference>
<sequence>WWWFWVGWWRVERWFVVEEVLSSPSFPSMSVLGFEKKMDVRGVEAAWGCGGWRGLWLVSGLCWGCGVVLGCPFGA</sequence>
<dbReference type="AlphaFoldDB" id="A0A8X6PVW0"/>